<keyword evidence="4 7" id="KW-1133">Transmembrane helix</keyword>
<dbReference type="InterPro" id="IPR012496">
    <property type="entry name" value="TMC_dom"/>
</dbReference>
<organism evidence="9 10">
    <name type="scientific">Asbolus verrucosus</name>
    <name type="common">Desert ironclad beetle</name>
    <dbReference type="NCBI Taxonomy" id="1661398"/>
    <lineage>
        <taxon>Eukaryota</taxon>
        <taxon>Metazoa</taxon>
        <taxon>Ecdysozoa</taxon>
        <taxon>Arthropoda</taxon>
        <taxon>Hexapoda</taxon>
        <taxon>Insecta</taxon>
        <taxon>Pterygota</taxon>
        <taxon>Neoptera</taxon>
        <taxon>Endopterygota</taxon>
        <taxon>Coleoptera</taxon>
        <taxon>Polyphaga</taxon>
        <taxon>Cucujiformia</taxon>
        <taxon>Tenebrionidae</taxon>
        <taxon>Pimeliinae</taxon>
        <taxon>Asbolus</taxon>
    </lineage>
</organism>
<dbReference type="STRING" id="1661398.A0A482W1X4"/>
<dbReference type="OrthoDB" id="1936208at2759"/>
<feature type="non-terminal residue" evidence="9">
    <location>
        <position position="618"/>
    </location>
</feature>
<dbReference type="GO" id="GO:0008381">
    <property type="term" value="F:mechanosensitive monoatomic ion channel activity"/>
    <property type="evidence" value="ECO:0007669"/>
    <property type="project" value="TreeGrafter"/>
</dbReference>
<evidence type="ECO:0000313" key="10">
    <source>
        <dbReference type="Proteomes" id="UP000292052"/>
    </source>
</evidence>
<dbReference type="PANTHER" id="PTHR23302:SF43">
    <property type="entry name" value="TMC DOMAIN-CONTAINING PROTEIN"/>
    <property type="match status" value="1"/>
</dbReference>
<evidence type="ECO:0000256" key="6">
    <source>
        <dbReference type="SAM" id="MobiDB-lite"/>
    </source>
</evidence>
<comment type="caution">
    <text evidence="9">The sequence shown here is derived from an EMBL/GenBank/DDBJ whole genome shotgun (WGS) entry which is preliminary data.</text>
</comment>
<feature type="transmembrane region" description="Helical" evidence="7">
    <location>
        <begin position="175"/>
        <end position="198"/>
    </location>
</feature>
<feature type="transmembrane region" description="Helical" evidence="7">
    <location>
        <begin position="252"/>
        <end position="274"/>
    </location>
</feature>
<evidence type="ECO:0000313" key="9">
    <source>
        <dbReference type="EMBL" id="RZC39100.1"/>
    </source>
</evidence>
<feature type="transmembrane region" description="Helical" evidence="7">
    <location>
        <begin position="381"/>
        <end position="401"/>
    </location>
</feature>
<feature type="region of interest" description="Disordered" evidence="6">
    <location>
        <begin position="1"/>
        <end position="37"/>
    </location>
</feature>
<proteinExistence type="inferred from homology"/>
<evidence type="ECO:0000256" key="4">
    <source>
        <dbReference type="ARBA" id="ARBA00022989"/>
    </source>
</evidence>
<feature type="transmembrane region" description="Helical" evidence="7">
    <location>
        <begin position="348"/>
        <end position="369"/>
    </location>
</feature>
<dbReference type="EMBL" id="QDEB01037458">
    <property type="protein sequence ID" value="RZC39100.1"/>
    <property type="molecule type" value="Genomic_DNA"/>
</dbReference>
<comment type="similarity">
    <text evidence="2">Belongs to the TMC family.</text>
</comment>
<evidence type="ECO:0000259" key="8">
    <source>
        <dbReference type="Pfam" id="PF07810"/>
    </source>
</evidence>
<feature type="transmembrane region" description="Helical" evidence="7">
    <location>
        <begin position="427"/>
        <end position="453"/>
    </location>
</feature>
<evidence type="ECO:0000256" key="2">
    <source>
        <dbReference type="ARBA" id="ARBA00006510"/>
    </source>
</evidence>
<keyword evidence="10" id="KW-1185">Reference proteome</keyword>
<comment type="subcellular location">
    <subcellularLocation>
        <location evidence="1">Membrane</location>
        <topology evidence="1">Multi-pass membrane protein</topology>
    </subcellularLocation>
</comment>
<sequence>MSRYVNEEPIPMFEINHPEPGPSRHSHYDHASGDSPRPTMVVSGHRKFNTIYAGPQDNFDNHADKIVAKMEQHRALMEDTPISEQLRKEALRELPQCLTMKRCVKKKLSKSISRKSQRNPIGFWKRLKYRLSIKVAKTRHNFKHFNYFELWHGTLKDIEGHFGSGYASYFKFLRWLFVMNLLVSLMAFSLITVPQIIYDSSGTNGTVRNTRHFQLQNIFIGDGFFKETVLYYGHYTHNTIALVPYLSFYMPAAYFSVTVILYLLSFFILGVSVAQSYRRSFIETEGGLQNIYANKVFCGWDYAIATEEAAELKSSAIYHELKELLSESYETEWDRSCFYKFWTCTIQAVVNILILVVLVGVAWACWSLLEQFSFKGDGSVLVTTVAVNIIMMVFPIIFNYISKCRGKHPESEFDISKHTLQIIYNQALFWVGFLYSPILPALVTVKMFIIWYIREGCVRNFCKPPRRTWRAAQTQTFFMMLIFVTLVLIVAGHGYTLKSISPSDCGTFRNYERMYQMVTRGVANLEDDHLVWKIVIYITKPGAIALIMIEQAFAQKEKVKMLRDMLVWMSKDKKFLNQMYTKVTRGDVIGVRDNRFMDPSHILPYEVHGYSTEDVDSN</sequence>
<evidence type="ECO:0000256" key="3">
    <source>
        <dbReference type="ARBA" id="ARBA00022692"/>
    </source>
</evidence>
<keyword evidence="5 7" id="KW-0472">Membrane</keyword>
<evidence type="ECO:0000256" key="1">
    <source>
        <dbReference type="ARBA" id="ARBA00004141"/>
    </source>
</evidence>
<accession>A0A482W1X4</accession>
<gene>
    <name evidence="9" type="ORF">BDFB_007334</name>
</gene>
<keyword evidence="3 7" id="KW-0812">Transmembrane</keyword>
<protein>
    <submittedName>
        <fullName evidence="9">Transmembrane channel-like protein 5</fullName>
    </submittedName>
</protein>
<feature type="transmembrane region" description="Helical" evidence="7">
    <location>
        <begin position="473"/>
        <end position="491"/>
    </location>
</feature>
<dbReference type="Proteomes" id="UP000292052">
    <property type="component" value="Unassembled WGS sequence"/>
</dbReference>
<evidence type="ECO:0000256" key="7">
    <source>
        <dbReference type="SAM" id="Phobius"/>
    </source>
</evidence>
<evidence type="ECO:0000256" key="5">
    <source>
        <dbReference type="ARBA" id="ARBA00023136"/>
    </source>
</evidence>
<dbReference type="InterPro" id="IPR038900">
    <property type="entry name" value="TMC"/>
</dbReference>
<reference evidence="9 10" key="1">
    <citation type="submission" date="2017-03" db="EMBL/GenBank/DDBJ databases">
        <title>Genome of the blue death feigning beetle - Asbolus verrucosus.</title>
        <authorList>
            <person name="Rider S.D."/>
        </authorList>
    </citation>
    <scope>NUCLEOTIDE SEQUENCE [LARGE SCALE GENOMIC DNA]</scope>
    <source>
        <strain evidence="9">Butters</strain>
        <tissue evidence="9">Head and leg muscle</tissue>
    </source>
</reference>
<dbReference type="Pfam" id="PF07810">
    <property type="entry name" value="TMC"/>
    <property type="match status" value="1"/>
</dbReference>
<feature type="domain" description="TMC" evidence="8">
    <location>
        <begin position="381"/>
        <end position="472"/>
    </location>
</feature>
<dbReference type="AlphaFoldDB" id="A0A482W1X4"/>
<dbReference type="GO" id="GO:0005886">
    <property type="term" value="C:plasma membrane"/>
    <property type="evidence" value="ECO:0007669"/>
    <property type="project" value="InterPro"/>
</dbReference>
<dbReference type="PANTHER" id="PTHR23302">
    <property type="entry name" value="TRANSMEMBRANE CHANNEL-RELATED"/>
    <property type="match status" value="1"/>
</dbReference>
<name>A0A482W1X4_ASBVE</name>